<dbReference type="Pfam" id="PF05978">
    <property type="entry name" value="UNC-93"/>
    <property type="match status" value="1"/>
</dbReference>
<reference evidence="9" key="1">
    <citation type="submission" date="2022-03" db="EMBL/GenBank/DDBJ databases">
        <authorList>
            <person name="Martin C."/>
        </authorList>
    </citation>
    <scope>NUCLEOTIDE SEQUENCE</scope>
</reference>
<comment type="similarity">
    <text evidence="2">Belongs to the unc-93 family.</text>
</comment>
<comment type="caution">
    <text evidence="9">The sequence shown here is derived from an EMBL/GenBank/DDBJ whole genome shotgun (WGS) entry which is preliminary data.</text>
</comment>
<keyword evidence="4 8" id="KW-1133">Transmembrane helix</keyword>
<dbReference type="InterPro" id="IPR036259">
    <property type="entry name" value="MFS_trans_sf"/>
</dbReference>
<dbReference type="EMBL" id="CAIIXF020000012">
    <property type="protein sequence ID" value="CAH1802288.1"/>
    <property type="molecule type" value="Genomic_DNA"/>
</dbReference>
<evidence type="ECO:0000256" key="8">
    <source>
        <dbReference type="SAM" id="Phobius"/>
    </source>
</evidence>
<comment type="subcellular location">
    <subcellularLocation>
        <location evidence="1">Membrane</location>
        <topology evidence="1">Multi-pass membrane protein</topology>
    </subcellularLocation>
</comment>
<dbReference type="InterPro" id="IPR051951">
    <property type="entry name" value="UNC-93_regulatory"/>
</dbReference>
<sequence>MSHTSDTEVSGSVEPIIRHPMRSTRQIPLPAPQPVNNKSKPTKELSPAEAKRKQLKVWKNVLVVAVAFLMNFTAFQSLSNLQSSLNREEGLGVAGLSVVYAALVISCMFLPTILIKNIGCKWTIMCSLLTYAAYIAANFYATWGTIIPGAIILGLGAAPLWSAKCTYLTETAEEYSGITKETTEAVINRFFGVFFFIFQSGQIWGNLISSLVLTKLPENGTDVIPEYILQNCGAQYCQEPEDNSNSNLERPELSQVYMLCGIYLSCSLLSSVITAIFLDNLKSKPDDITMVTKQQDPVTEPSTSGSISTLTTVYASNDLSTNSVDDGENASNGHEIVEFDASKENLIKTESCWKRLKPQYLIATLRHMKHRSQLLLIPLTIYSGLEQAFLASDYTKAYVSCALGIWMVGYVIICFGVTNALCSLIFGRLVKYVGRIPFFVLGAVLNYGVQITLLIWQPSANQLAVFFAMSALWGMSDAVWQTQINALYGSIFTSKSEPAFANYRLWESLGFIIAYAYSNFLCISTKIYILMTILTVGMISYGFLEFRERRIAKLNRMEELREEAYSNPAMDWKDYGTVYETNI</sequence>
<feature type="transmembrane region" description="Helical" evidence="8">
    <location>
        <begin position="61"/>
        <end position="79"/>
    </location>
</feature>
<dbReference type="CDD" id="cd17406">
    <property type="entry name" value="MFS_unc93A_like"/>
    <property type="match status" value="1"/>
</dbReference>
<dbReference type="Proteomes" id="UP000749559">
    <property type="component" value="Unassembled WGS sequence"/>
</dbReference>
<accession>A0A8J1TNA4</accession>
<evidence type="ECO:0000256" key="4">
    <source>
        <dbReference type="ARBA" id="ARBA00022989"/>
    </source>
</evidence>
<feature type="transmembrane region" description="Helical" evidence="8">
    <location>
        <begin position="91"/>
        <end position="115"/>
    </location>
</feature>
<evidence type="ECO:0000256" key="6">
    <source>
        <dbReference type="ARBA" id="ARBA00023180"/>
    </source>
</evidence>
<dbReference type="OrthoDB" id="78663at2759"/>
<feature type="transmembrane region" description="Helical" evidence="8">
    <location>
        <begin position="527"/>
        <end position="546"/>
    </location>
</feature>
<keyword evidence="3 8" id="KW-0812">Transmembrane</keyword>
<proteinExistence type="inferred from homology"/>
<dbReference type="GO" id="GO:0016020">
    <property type="term" value="C:membrane"/>
    <property type="evidence" value="ECO:0007669"/>
    <property type="project" value="UniProtKB-SubCell"/>
</dbReference>
<dbReference type="PANTHER" id="PTHR19444">
    <property type="entry name" value="UNC-93 RELATED"/>
    <property type="match status" value="1"/>
</dbReference>
<dbReference type="FunFam" id="1.20.1250.20:FF:000290">
    <property type="entry name" value="Unc-93 homolog A"/>
    <property type="match status" value="1"/>
</dbReference>
<gene>
    <name evidence="9" type="ORF">OFUS_LOCUS25988</name>
</gene>
<keyword evidence="6" id="KW-0325">Glycoprotein</keyword>
<evidence type="ECO:0000256" key="5">
    <source>
        <dbReference type="ARBA" id="ARBA00023136"/>
    </source>
</evidence>
<dbReference type="InterPro" id="IPR010291">
    <property type="entry name" value="Ion_channel_UNC-93"/>
</dbReference>
<evidence type="ECO:0000313" key="10">
    <source>
        <dbReference type="Proteomes" id="UP000749559"/>
    </source>
</evidence>
<feature type="transmembrane region" description="Helical" evidence="8">
    <location>
        <begin position="397"/>
        <end position="426"/>
    </location>
</feature>
<feature type="transmembrane region" description="Helical" evidence="8">
    <location>
        <begin position="190"/>
        <end position="213"/>
    </location>
</feature>
<dbReference type="SUPFAM" id="SSF103473">
    <property type="entry name" value="MFS general substrate transporter"/>
    <property type="match status" value="1"/>
</dbReference>
<evidence type="ECO:0000256" key="7">
    <source>
        <dbReference type="SAM" id="MobiDB-lite"/>
    </source>
</evidence>
<dbReference type="AlphaFoldDB" id="A0A8J1TNA4"/>
<feature type="transmembrane region" description="Helical" evidence="8">
    <location>
        <begin position="438"/>
        <end position="456"/>
    </location>
</feature>
<feature type="transmembrane region" description="Helical" evidence="8">
    <location>
        <begin position="146"/>
        <end position="169"/>
    </location>
</feature>
<feature type="transmembrane region" description="Helical" evidence="8">
    <location>
        <begin position="256"/>
        <end position="278"/>
    </location>
</feature>
<evidence type="ECO:0000256" key="1">
    <source>
        <dbReference type="ARBA" id="ARBA00004141"/>
    </source>
</evidence>
<name>A0A8J1TNA4_OWEFU</name>
<protein>
    <submittedName>
        <fullName evidence="9">Uncharacterized protein</fullName>
    </submittedName>
</protein>
<dbReference type="Gene3D" id="1.20.1250.20">
    <property type="entry name" value="MFS general substrate transporter like domains"/>
    <property type="match status" value="2"/>
</dbReference>
<evidence type="ECO:0000256" key="3">
    <source>
        <dbReference type="ARBA" id="ARBA00022692"/>
    </source>
</evidence>
<keyword evidence="5 8" id="KW-0472">Membrane</keyword>
<evidence type="ECO:0000256" key="2">
    <source>
        <dbReference type="ARBA" id="ARBA00009172"/>
    </source>
</evidence>
<feature type="region of interest" description="Disordered" evidence="7">
    <location>
        <begin position="24"/>
        <end position="48"/>
    </location>
</feature>
<dbReference type="PANTHER" id="PTHR19444:SF13">
    <property type="entry name" value="PROTEIN UNC-93 HOMOLOG A"/>
    <property type="match status" value="1"/>
</dbReference>
<keyword evidence="10" id="KW-1185">Reference proteome</keyword>
<evidence type="ECO:0000313" key="9">
    <source>
        <dbReference type="EMBL" id="CAH1802288.1"/>
    </source>
</evidence>
<organism evidence="9 10">
    <name type="scientific">Owenia fusiformis</name>
    <name type="common">Polychaete worm</name>
    <dbReference type="NCBI Taxonomy" id="6347"/>
    <lineage>
        <taxon>Eukaryota</taxon>
        <taxon>Metazoa</taxon>
        <taxon>Spiralia</taxon>
        <taxon>Lophotrochozoa</taxon>
        <taxon>Annelida</taxon>
        <taxon>Polychaeta</taxon>
        <taxon>Sedentaria</taxon>
        <taxon>Canalipalpata</taxon>
        <taxon>Sabellida</taxon>
        <taxon>Oweniida</taxon>
        <taxon>Oweniidae</taxon>
        <taxon>Owenia</taxon>
    </lineage>
</organism>